<sequence>MLHIIPWHPLRAVLVDSLRVLLARIPLPIPFLRPTPRMLPPPQSQIPVYVMLPLDTALPHPDIPFHLLNTFLKALHSIGVRGVMVDIWWGICEPNPGEYTFDAYLPLFEACREIGLQIQATISFHACGGNVGDAVNIPLPHWVRDAAAKHHFWFTDREGFQNPEYISFGADHEPCLPVPNDACDEVTPMRLRTPLQAYGAFMNAFVQFVKSKKLLGSVITELQIGMGPCGELRYPSYPLLNDMWSFPGIGEYQCFDKYMLNDLQQTVRQKGTEAVKAATLPPTATGRYNDTPWATDFFTNGFKTESGTFFQNWYCSKMLEHCEDVLRQARSVIPQSQKSVALAVKISGVHWWRFTASRAAEATAGYMMSGTKTAYQDIAKLFKTYNVVLDFTCLEMRTIDQPFLRARCGPRQLVGEVFRHARKEGIVVAGENALERLDWAAFAQIVSAYKFNRCERHGFTLLRLSKKMMDPDNLRNVERFVKVMRRVK</sequence>
<dbReference type="InterPro" id="IPR017853">
    <property type="entry name" value="GH"/>
</dbReference>
<dbReference type="InterPro" id="IPR018238">
    <property type="entry name" value="Glyco_hydro_14_CS"/>
</dbReference>
<comment type="caution">
    <text evidence="10">The sequence shown here is derived from an EMBL/GenBank/DDBJ whole genome shotgun (WGS) entry which is preliminary data.</text>
</comment>
<comment type="catalytic activity">
    <reaction evidence="1 8">
        <text>Hydrolysis of (1-&gt;4)-alpha-D-glucosidic linkages in polysaccharides so as to remove successive maltose units from the non-reducing ends of the chains.</text>
        <dbReference type="EC" id="3.2.1.2"/>
    </reaction>
</comment>
<keyword evidence="11" id="KW-1185">Reference proteome</keyword>
<dbReference type="OrthoDB" id="1660156at2759"/>
<evidence type="ECO:0000256" key="9">
    <source>
        <dbReference type="SAM" id="SignalP"/>
    </source>
</evidence>
<organism evidence="10 11">
    <name type="scientific">Gracilariopsis chorda</name>
    <dbReference type="NCBI Taxonomy" id="448386"/>
    <lineage>
        <taxon>Eukaryota</taxon>
        <taxon>Rhodophyta</taxon>
        <taxon>Florideophyceae</taxon>
        <taxon>Rhodymeniophycidae</taxon>
        <taxon>Gracilariales</taxon>
        <taxon>Gracilariaceae</taxon>
        <taxon>Gracilariopsis</taxon>
    </lineage>
</organism>
<dbReference type="Pfam" id="PF01373">
    <property type="entry name" value="Glyco_hydro_14"/>
    <property type="match status" value="1"/>
</dbReference>
<dbReference type="InterPro" id="IPR001554">
    <property type="entry name" value="Glyco_hydro_14"/>
</dbReference>
<evidence type="ECO:0000313" key="11">
    <source>
        <dbReference type="Proteomes" id="UP000247409"/>
    </source>
</evidence>
<dbReference type="PANTHER" id="PTHR31352">
    <property type="entry name" value="BETA-AMYLASE 1, CHLOROPLASTIC"/>
    <property type="match status" value="1"/>
</dbReference>
<dbReference type="PANTHER" id="PTHR31352:SF1">
    <property type="entry name" value="BETA-AMYLASE 3, CHLOROPLASTIC"/>
    <property type="match status" value="1"/>
</dbReference>
<dbReference type="SUPFAM" id="SSF51445">
    <property type="entry name" value="(Trans)glycosidases"/>
    <property type="match status" value="1"/>
</dbReference>
<reference evidence="10 11" key="1">
    <citation type="journal article" date="2018" name="Mol. Biol. Evol.">
        <title>Analysis of the draft genome of the red seaweed Gracilariopsis chorda provides insights into genome size evolution in Rhodophyta.</title>
        <authorList>
            <person name="Lee J."/>
            <person name="Yang E.C."/>
            <person name="Graf L."/>
            <person name="Yang J.H."/>
            <person name="Qiu H."/>
            <person name="Zel Zion U."/>
            <person name="Chan C.X."/>
            <person name="Stephens T.G."/>
            <person name="Weber A.P.M."/>
            <person name="Boo G.H."/>
            <person name="Boo S.M."/>
            <person name="Kim K.M."/>
            <person name="Shin Y."/>
            <person name="Jung M."/>
            <person name="Lee S.J."/>
            <person name="Yim H.S."/>
            <person name="Lee J.H."/>
            <person name="Bhattacharya D."/>
            <person name="Yoon H.S."/>
        </authorList>
    </citation>
    <scope>NUCLEOTIDE SEQUENCE [LARGE SCALE GENOMIC DNA]</scope>
    <source>
        <strain evidence="10 11">SKKU-2015</strain>
        <tissue evidence="10">Whole body</tissue>
    </source>
</reference>
<evidence type="ECO:0000256" key="5">
    <source>
        <dbReference type="ARBA" id="ARBA00023277"/>
    </source>
</evidence>
<comment type="similarity">
    <text evidence="2 8">Belongs to the glycosyl hydrolase 14 family.</text>
</comment>
<accession>A0A2V3IX95</accession>
<name>A0A2V3IX95_9FLOR</name>
<evidence type="ECO:0000313" key="10">
    <source>
        <dbReference type="EMBL" id="PXF46683.1"/>
    </source>
</evidence>
<evidence type="ECO:0000256" key="7">
    <source>
        <dbReference type="ARBA" id="ARBA00023326"/>
    </source>
</evidence>
<protein>
    <recommendedName>
        <fullName evidence="3 8">Beta-amylase</fullName>
        <ecNumber evidence="3 8">3.2.1.2</ecNumber>
    </recommendedName>
</protein>
<evidence type="ECO:0000256" key="2">
    <source>
        <dbReference type="ARBA" id="ARBA00005652"/>
    </source>
</evidence>
<dbReference type="STRING" id="448386.A0A2V3IX95"/>
<keyword evidence="7 8" id="KW-0624">Polysaccharide degradation</keyword>
<dbReference type="Proteomes" id="UP000247409">
    <property type="component" value="Unassembled WGS sequence"/>
</dbReference>
<dbReference type="AlphaFoldDB" id="A0A2V3IX95"/>
<keyword evidence="9" id="KW-0732">Signal</keyword>
<evidence type="ECO:0000256" key="8">
    <source>
        <dbReference type="RuleBase" id="RU000509"/>
    </source>
</evidence>
<evidence type="ECO:0000256" key="3">
    <source>
        <dbReference type="ARBA" id="ARBA00012594"/>
    </source>
</evidence>
<dbReference type="GO" id="GO:0016161">
    <property type="term" value="F:beta-amylase activity"/>
    <property type="evidence" value="ECO:0007669"/>
    <property type="project" value="UniProtKB-EC"/>
</dbReference>
<dbReference type="EMBL" id="NBIV01000034">
    <property type="protein sequence ID" value="PXF46683.1"/>
    <property type="molecule type" value="Genomic_DNA"/>
</dbReference>
<dbReference type="PRINTS" id="PR00750">
    <property type="entry name" value="BETAAMYLASE"/>
</dbReference>
<feature type="signal peptide" evidence="9">
    <location>
        <begin position="1"/>
        <end position="17"/>
    </location>
</feature>
<keyword evidence="6 8" id="KW-0326">Glycosidase</keyword>
<keyword evidence="4 8" id="KW-0378">Hydrolase</keyword>
<dbReference type="GO" id="GO:0000272">
    <property type="term" value="P:polysaccharide catabolic process"/>
    <property type="evidence" value="ECO:0007669"/>
    <property type="project" value="UniProtKB-KW"/>
</dbReference>
<gene>
    <name evidence="10" type="ORF">BWQ96_03509</name>
</gene>
<evidence type="ECO:0000256" key="1">
    <source>
        <dbReference type="ARBA" id="ARBA00000546"/>
    </source>
</evidence>
<evidence type="ECO:0000256" key="4">
    <source>
        <dbReference type="ARBA" id="ARBA00022801"/>
    </source>
</evidence>
<proteinExistence type="inferred from homology"/>
<dbReference type="EC" id="3.2.1.2" evidence="3 8"/>
<evidence type="ECO:0000256" key="6">
    <source>
        <dbReference type="ARBA" id="ARBA00023295"/>
    </source>
</evidence>
<dbReference type="PROSITE" id="PS00506">
    <property type="entry name" value="BETA_AMYLASE_1"/>
    <property type="match status" value="1"/>
</dbReference>
<feature type="chain" id="PRO_5016102857" description="Beta-amylase" evidence="9">
    <location>
        <begin position="18"/>
        <end position="488"/>
    </location>
</feature>
<dbReference type="Gene3D" id="3.20.20.80">
    <property type="entry name" value="Glycosidases"/>
    <property type="match status" value="1"/>
</dbReference>
<keyword evidence="5 8" id="KW-0119">Carbohydrate metabolism</keyword>